<accession>D9WSD6</accession>
<organism evidence="3 4">
    <name type="scientific">Streptomyces himastatinicus ATCC 53653</name>
    <dbReference type="NCBI Taxonomy" id="457427"/>
    <lineage>
        <taxon>Bacteria</taxon>
        <taxon>Bacillati</taxon>
        <taxon>Actinomycetota</taxon>
        <taxon>Actinomycetes</taxon>
        <taxon>Kitasatosporales</taxon>
        <taxon>Streptomycetaceae</taxon>
        <taxon>Streptomyces</taxon>
        <taxon>Streptomyces violaceusniger group</taxon>
    </lineage>
</organism>
<dbReference type="AlphaFoldDB" id="D9WSD6"/>
<keyword evidence="4" id="KW-1185">Reference proteome</keyword>
<proteinExistence type="predicted"/>
<feature type="compositionally biased region" description="Low complexity" evidence="1">
    <location>
        <begin position="186"/>
        <end position="217"/>
    </location>
</feature>
<dbReference type="EMBL" id="GG657754">
    <property type="protein sequence ID" value="EFL22077.1"/>
    <property type="molecule type" value="Genomic_DNA"/>
</dbReference>
<protein>
    <recommendedName>
        <fullName evidence="2">ER-bound oxygenase mpaB/mpaB'/Rubber oxygenase catalytic domain-containing protein</fullName>
    </recommendedName>
</protein>
<gene>
    <name evidence="3" type="ORF">SSOG_01789</name>
</gene>
<dbReference type="PANTHER" id="PTHR36151:SF3">
    <property type="entry name" value="ER-BOUND OXYGENASE MPAB_MPAB'_RUBBER OXYGENASE CATALYTIC DOMAIN-CONTAINING PROTEIN"/>
    <property type="match status" value="1"/>
</dbReference>
<dbReference type="HOGENOM" id="CLU_958201_0_0_11"/>
<dbReference type="STRING" id="457427.SSOG_01789"/>
<evidence type="ECO:0000313" key="4">
    <source>
        <dbReference type="Proteomes" id="UP000003963"/>
    </source>
</evidence>
<feature type="region of interest" description="Disordered" evidence="1">
    <location>
        <begin position="175"/>
        <end position="291"/>
    </location>
</feature>
<sequence>MSTTDQSTPEPPPVGGILWSIAGDIRSVLALPAATAMQVAHPGVGAGVDQHSAFRTDPWGRGERSLQSVQLWVYGGERAAREGRRLRTAHEPIRGVDAHGRPYHALDPALYAWVHATAFPAYLHAQRYLGRRPFTGAEERQLYAELLRVGRILGLEDRAHAADGRGVLAVLPAGAARGAGGDGRRTGTPRGRRAPAPARRPAAARRLAAAAPAVQPLPGVPDGGADAARRPRGHRAAVDGGAGAAAAPVRAGRAGGGAAAAGAVAVPPDRPRGPPRRPPPDPLEHRPPDLV</sequence>
<evidence type="ECO:0000313" key="3">
    <source>
        <dbReference type="EMBL" id="EFL22077.1"/>
    </source>
</evidence>
<dbReference type="PANTHER" id="PTHR36151">
    <property type="entry name" value="BLR2777 PROTEIN"/>
    <property type="match status" value="1"/>
</dbReference>
<evidence type="ECO:0000259" key="2">
    <source>
        <dbReference type="Pfam" id="PF09995"/>
    </source>
</evidence>
<reference evidence="3 4" key="1">
    <citation type="submission" date="2009-02" db="EMBL/GenBank/DDBJ databases">
        <title>Annotation of Streptomyces hygroscopicus strain ATCC 53653.</title>
        <authorList>
            <consortium name="The Broad Institute Genome Sequencing Platform"/>
            <consortium name="Broad Institute Microbial Sequencing Center"/>
            <person name="Fischbach M."/>
            <person name="Godfrey P."/>
            <person name="Ward D."/>
            <person name="Young S."/>
            <person name="Zeng Q."/>
            <person name="Koehrsen M."/>
            <person name="Alvarado L."/>
            <person name="Berlin A.M."/>
            <person name="Bochicchio J."/>
            <person name="Borenstein D."/>
            <person name="Chapman S.B."/>
            <person name="Chen Z."/>
            <person name="Engels R."/>
            <person name="Freedman E."/>
            <person name="Gellesch M."/>
            <person name="Goldberg J."/>
            <person name="Griggs A."/>
            <person name="Gujja S."/>
            <person name="Heilman E.R."/>
            <person name="Heiman D.I."/>
            <person name="Hepburn T.A."/>
            <person name="Howarth C."/>
            <person name="Jen D."/>
            <person name="Larson L."/>
            <person name="Lewis B."/>
            <person name="Mehta T."/>
            <person name="Park D."/>
            <person name="Pearson M."/>
            <person name="Richards J."/>
            <person name="Roberts A."/>
            <person name="Saif S."/>
            <person name="Shea T.D."/>
            <person name="Shenoy N."/>
            <person name="Sisk P."/>
            <person name="Stolte C."/>
            <person name="Sykes S.N."/>
            <person name="Thomson T."/>
            <person name="Walk T."/>
            <person name="White J."/>
            <person name="Yandava C."/>
            <person name="Straight P."/>
            <person name="Clardy J."/>
            <person name="Hung D."/>
            <person name="Kolter R."/>
            <person name="Mekalanos J."/>
            <person name="Walker S."/>
            <person name="Walsh C.T."/>
            <person name="Wieland-Brown L.C."/>
            <person name="Haas B."/>
            <person name="Nusbaum C."/>
            <person name="Birren B."/>
        </authorList>
    </citation>
    <scope>NUCLEOTIDE SEQUENCE [LARGE SCALE GENOMIC DNA]</scope>
    <source>
        <strain evidence="3 4">ATCC 53653</strain>
    </source>
</reference>
<feature type="compositionally biased region" description="Basic and acidic residues" evidence="1">
    <location>
        <begin position="278"/>
        <end position="291"/>
    </location>
</feature>
<name>D9WSD6_9ACTN</name>
<dbReference type="InterPro" id="IPR018713">
    <property type="entry name" value="MPAB/Lcp_cat_dom"/>
</dbReference>
<dbReference type="GO" id="GO:0016491">
    <property type="term" value="F:oxidoreductase activity"/>
    <property type="evidence" value="ECO:0007669"/>
    <property type="project" value="InterPro"/>
</dbReference>
<feature type="non-terminal residue" evidence="3">
    <location>
        <position position="291"/>
    </location>
</feature>
<feature type="domain" description="ER-bound oxygenase mpaB/mpaB'/Rubber oxygenase catalytic" evidence="2">
    <location>
        <begin position="19"/>
        <end position="215"/>
    </location>
</feature>
<dbReference type="Pfam" id="PF09995">
    <property type="entry name" value="MPAB_Lcp_cat"/>
    <property type="match status" value="1"/>
</dbReference>
<evidence type="ECO:0000256" key="1">
    <source>
        <dbReference type="SAM" id="MobiDB-lite"/>
    </source>
</evidence>
<dbReference type="Proteomes" id="UP000003963">
    <property type="component" value="Unassembled WGS sequence"/>
</dbReference>